<keyword evidence="8 12" id="KW-0249">Electron transport</keyword>
<dbReference type="PANTHER" id="PTHR30365">
    <property type="entry name" value="CYTOCHROME D UBIQUINOL OXIDASE"/>
    <property type="match status" value="1"/>
</dbReference>
<keyword evidence="11 12" id="KW-0472">Membrane</keyword>
<keyword evidence="7 12" id="KW-0479">Metal-binding</keyword>
<evidence type="ECO:0000256" key="6">
    <source>
        <dbReference type="ARBA" id="ARBA00022692"/>
    </source>
</evidence>
<dbReference type="Proteomes" id="UP001170379">
    <property type="component" value="Unassembled WGS sequence"/>
</dbReference>
<feature type="transmembrane region" description="Helical" evidence="12">
    <location>
        <begin position="406"/>
        <end position="428"/>
    </location>
</feature>
<evidence type="ECO:0000256" key="13">
    <source>
        <dbReference type="SAM" id="MobiDB-lite"/>
    </source>
</evidence>
<feature type="transmembrane region" description="Helical" evidence="12">
    <location>
        <begin position="60"/>
        <end position="82"/>
    </location>
</feature>
<feature type="transmembrane region" description="Helical" evidence="12">
    <location>
        <begin position="20"/>
        <end position="39"/>
    </location>
</feature>
<evidence type="ECO:0000256" key="11">
    <source>
        <dbReference type="ARBA" id="ARBA00023136"/>
    </source>
</evidence>
<accession>A0ABT7C8T1</accession>
<evidence type="ECO:0000256" key="4">
    <source>
        <dbReference type="ARBA" id="ARBA00022475"/>
    </source>
</evidence>
<dbReference type="InterPro" id="IPR002585">
    <property type="entry name" value="Cyt-d_ubiquinol_oxidase_su_1"/>
</dbReference>
<comment type="similarity">
    <text evidence="2 12">Belongs to the cytochrome ubiquinol oxidase subunit 1 family.</text>
</comment>
<evidence type="ECO:0000256" key="3">
    <source>
        <dbReference type="ARBA" id="ARBA00022448"/>
    </source>
</evidence>
<comment type="caution">
    <text evidence="14">The sequence shown here is derived from an EMBL/GenBank/DDBJ whole genome shotgun (WGS) entry which is preliminary data.</text>
</comment>
<comment type="subcellular location">
    <subcellularLocation>
        <location evidence="1">Cell membrane</location>
        <topology evidence="1">Multi-pass membrane protein</topology>
    </subcellularLocation>
</comment>
<keyword evidence="10 12" id="KW-0408">Iron</keyword>
<reference evidence="14" key="2">
    <citation type="journal article" date="2022" name="Sci. Rep.">
        <title>In silico prediction of the enzymes involved in the degradation of the herbicide molinate by Gulosibacter molinativorax ON4T.</title>
        <authorList>
            <person name="Lopes A.R."/>
            <person name="Bunin E."/>
            <person name="Viana A.T."/>
            <person name="Froufe H."/>
            <person name="Munoz-Merida A."/>
            <person name="Pinho D."/>
            <person name="Figueiredo J."/>
            <person name="Barroso C."/>
            <person name="Vaz-Moreira I."/>
            <person name="Bellanger X."/>
            <person name="Egas C."/>
            <person name="Nunes O.C."/>
        </authorList>
    </citation>
    <scope>NUCLEOTIDE SEQUENCE</scope>
    <source>
        <strain evidence="14">ON4</strain>
    </source>
</reference>
<feature type="region of interest" description="Disordered" evidence="13">
    <location>
        <begin position="502"/>
        <end position="541"/>
    </location>
</feature>
<dbReference type="PANTHER" id="PTHR30365:SF15">
    <property type="entry name" value="CYTOCHROME BD UBIQUINOL OXIDASE SUBUNIT 1"/>
    <property type="match status" value="1"/>
</dbReference>
<evidence type="ECO:0000313" key="15">
    <source>
        <dbReference type="Proteomes" id="UP001170379"/>
    </source>
</evidence>
<dbReference type="EMBL" id="PXVD01000014">
    <property type="protein sequence ID" value="MDJ1371618.1"/>
    <property type="molecule type" value="Genomic_DNA"/>
</dbReference>
<evidence type="ECO:0000256" key="5">
    <source>
        <dbReference type="ARBA" id="ARBA00022617"/>
    </source>
</evidence>
<feature type="transmembrane region" description="Helical" evidence="12">
    <location>
        <begin position="126"/>
        <end position="148"/>
    </location>
</feature>
<organism evidence="14 15">
    <name type="scientific">Gulosibacter molinativorax</name>
    <dbReference type="NCBI Taxonomy" id="256821"/>
    <lineage>
        <taxon>Bacteria</taxon>
        <taxon>Bacillati</taxon>
        <taxon>Actinomycetota</taxon>
        <taxon>Actinomycetes</taxon>
        <taxon>Micrococcales</taxon>
        <taxon>Microbacteriaceae</taxon>
        <taxon>Gulosibacter</taxon>
    </lineage>
</organism>
<dbReference type="Pfam" id="PF01654">
    <property type="entry name" value="Cyt_bd_oxida_I"/>
    <property type="match status" value="1"/>
</dbReference>
<sequence>MELDPVLIARWQFGITTVYHYWMVPLTLGLGPILVFMQWRWLRTGNELFLRMTKFWGKIYVINFIMGVATGLVQEFQFGLAWSEYSRFVGDVFGAPLAMEGLLAFFFESIYLGMWIFGWKRLNKHVHLYALASAVVASMLSAFFIIVANSWMQHPVGVELIDGRAVMNDVWAVLTNNTALAAYAHAIFGALSVAAGVIVGVSFYHLWRRRHDGIDTVDAQGRVVVGEAPEIAGRDKLDHRVWLKSLRIAGVVSIAAFIGLVGTGDGLGKLMYEQQPLKMASAEGACHTGTSFSVLSVGSLGSKDCEDIVPILEIPGVLSFLAKGDFTTDVPGINELLPVYEELYGTNLPDDPMYGDRAGEEIEYLPIVEVTYWGFRIMIGFGGVATFAAVLALWLTRKGTVPKSKLLMQAAVASIALSFIANSSGWVFTEMGRQPFVVVPNPEALDGVFMFTAAAISPGVSTGELLFSLISFTVLYGVLLLVELFLMRNYVRGGVASAMPELAHRDDDTDEDASGEDSTDETGRTKTARKTSEDDVLDFAF</sequence>
<keyword evidence="6 12" id="KW-0812">Transmembrane</keyword>
<feature type="transmembrane region" description="Helical" evidence="12">
    <location>
        <begin position="246"/>
        <end position="264"/>
    </location>
</feature>
<gene>
    <name evidence="14" type="ORF">C7K25_09605</name>
</gene>
<keyword evidence="4 12" id="KW-1003">Cell membrane</keyword>
<evidence type="ECO:0000256" key="2">
    <source>
        <dbReference type="ARBA" id="ARBA00009819"/>
    </source>
</evidence>
<dbReference type="RefSeq" id="WP_026936994.1">
    <property type="nucleotide sequence ID" value="NZ_PXVD01000014.1"/>
</dbReference>
<feature type="transmembrane region" description="Helical" evidence="12">
    <location>
        <begin position="180"/>
        <end position="204"/>
    </location>
</feature>
<feature type="transmembrane region" description="Helical" evidence="12">
    <location>
        <begin position="373"/>
        <end position="394"/>
    </location>
</feature>
<feature type="compositionally biased region" description="Acidic residues" evidence="13">
    <location>
        <begin position="508"/>
        <end position="520"/>
    </location>
</feature>
<feature type="transmembrane region" description="Helical" evidence="12">
    <location>
        <begin position="465"/>
        <end position="486"/>
    </location>
</feature>
<evidence type="ECO:0000256" key="12">
    <source>
        <dbReference type="PIRNR" id="PIRNR006446"/>
    </source>
</evidence>
<reference evidence="14" key="1">
    <citation type="submission" date="2018-03" db="EMBL/GenBank/DDBJ databases">
        <authorList>
            <person name="Nunes O.C."/>
            <person name="Lopes A.R."/>
            <person name="Froufe H."/>
            <person name="Munoz-Merida A."/>
            <person name="Barroso C."/>
            <person name="Egas C."/>
        </authorList>
    </citation>
    <scope>NUCLEOTIDE SEQUENCE</scope>
    <source>
        <strain evidence="14">ON4</strain>
    </source>
</reference>
<proteinExistence type="inferred from homology"/>
<evidence type="ECO:0000256" key="8">
    <source>
        <dbReference type="ARBA" id="ARBA00022982"/>
    </source>
</evidence>
<evidence type="ECO:0000256" key="7">
    <source>
        <dbReference type="ARBA" id="ARBA00022723"/>
    </source>
</evidence>
<keyword evidence="9 12" id="KW-1133">Transmembrane helix</keyword>
<keyword evidence="3 12" id="KW-0813">Transport</keyword>
<name>A0ABT7C8T1_9MICO</name>
<feature type="transmembrane region" description="Helical" evidence="12">
    <location>
        <begin position="102"/>
        <end position="119"/>
    </location>
</feature>
<evidence type="ECO:0000256" key="9">
    <source>
        <dbReference type="ARBA" id="ARBA00022989"/>
    </source>
</evidence>
<evidence type="ECO:0000256" key="1">
    <source>
        <dbReference type="ARBA" id="ARBA00004651"/>
    </source>
</evidence>
<protein>
    <submittedName>
        <fullName evidence="14">Cytochrome ubiquinol oxidase subunit I</fullName>
    </submittedName>
</protein>
<dbReference type="PIRSF" id="PIRSF006446">
    <property type="entry name" value="Cyt_quinol_oxidase_1"/>
    <property type="match status" value="1"/>
</dbReference>
<keyword evidence="15" id="KW-1185">Reference proteome</keyword>
<evidence type="ECO:0000256" key="10">
    <source>
        <dbReference type="ARBA" id="ARBA00023004"/>
    </source>
</evidence>
<evidence type="ECO:0000313" key="14">
    <source>
        <dbReference type="EMBL" id="MDJ1371618.1"/>
    </source>
</evidence>
<keyword evidence="5 12" id="KW-0349">Heme</keyword>